<feature type="compositionally biased region" description="Polar residues" evidence="1">
    <location>
        <begin position="58"/>
        <end position="68"/>
    </location>
</feature>
<proteinExistence type="predicted"/>
<evidence type="ECO:0000256" key="1">
    <source>
        <dbReference type="SAM" id="MobiDB-lite"/>
    </source>
</evidence>
<name>A0A317SSA0_9PEZI</name>
<dbReference type="AlphaFoldDB" id="A0A317SSA0"/>
<reference evidence="2 3" key="1">
    <citation type="submission" date="2018-03" db="EMBL/GenBank/DDBJ databases">
        <title>Genomes of Pezizomycetes fungi and the evolution of truffles.</title>
        <authorList>
            <person name="Murat C."/>
            <person name="Payen T."/>
            <person name="Noel B."/>
            <person name="Kuo A."/>
            <person name="Martin F.M."/>
        </authorList>
    </citation>
    <scope>NUCLEOTIDE SEQUENCE [LARGE SCALE GENOMIC DNA]</scope>
    <source>
        <strain evidence="2">091103-1</strain>
    </source>
</reference>
<feature type="region of interest" description="Disordered" evidence="1">
    <location>
        <begin position="56"/>
        <end position="82"/>
    </location>
</feature>
<accession>A0A317SSA0</accession>
<sequence length="162" mass="17307">MTSLSNYWYNAYPIGLTTRDSYPEHVLLPLSAATIRSLTTCPPPVVILPTPRVGPPTTVESASYSPSIPTDPIEPVSSKDDDIAPTPLVSSPISLTTYLTGVVTPPPPRAEPPTGIVSASSPIATDPREPVPPSGNDTPFFLKGSVQLGFHQYCFVYLLLVF</sequence>
<evidence type="ECO:0000313" key="3">
    <source>
        <dbReference type="Proteomes" id="UP000246991"/>
    </source>
</evidence>
<feature type="region of interest" description="Disordered" evidence="1">
    <location>
        <begin position="105"/>
        <end position="132"/>
    </location>
</feature>
<organism evidence="2 3">
    <name type="scientific">Tuber magnatum</name>
    <name type="common">white Piedmont truffle</name>
    <dbReference type="NCBI Taxonomy" id="42249"/>
    <lineage>
        <taxon>Eukaryota</taxon>
        <taxon>Fungi</taxon>
        <taxon>Dikarya</taxon>
        <taxon>Ascomycota</taxon>
        <taxon>Pezizomycotina</taxon>
        <taxon>Pezizomycetes</taxon>
        <taxon>Pezizales</taxon>
        <taxon>Tuberaceae</taxon>
        <taxon>Tuber</taxon>
    </lineage>
</organism>
<keyword evidence="3" id="KW-1185">Reference proteome</keyword>
<gene>
    <name evidence="2" type="ORF">C7212DRAFT_343014</name>
</gene>
<dbReference type="Proteomes" id="UP000246991">
    <property type="component" value="Unassembled WGS sequence"/>
</dbReference>
<evidence type="ECO:0000313" key="2">
    <source>
        <dbReference type="EMBL" id="PWW77204.1"/>
    </source>
</evidence>
<dbReference type="EMBL" id="PYWC01000025">
    <property type="protein sequence ID" value="PWW77204.1"/>
    <property type="molecule type" value="Genomic_DNA"/>
</dbReference>
<protein>
    <submittedName>
        <fullName evidence="2">Uncharacterized protein</fullName>
    </submittedName>
</protein>
<comment type="caution">
    <text evidence="2">The sequence shown here is derived from an EMBL/GenBank/DDBJ whole genome shotgun (WGS) entry which is preliminary data.</text>
</comment>